<proteinExistence type="inferred from homology"/>
<reference evidence="7" key="1">
    <citation type="submission" date="2019-11" db="EMBL/GenBank/DDBJ databases">
        <authorList>
            <person name="Feng L."/>
        </authorList>
    </citation>
    <scope>NUCLEOTIDE SEQUENCE</scope>
    <source>
        <strain evidence="7">PclaraLFYP37</strain>
    </source>
</reference>
<dbReference type="PANTHER" id="PTHR45625:SF4">
    <property type="entry name" value="PEPTIDYLPROLYL ISOMERASE DOMAIN AND WD REPEAT-CONTAINING PROTEIN 1"/>
    <property type="match status" value="1"/>
</dbReference>
<dbReference type="GO" id="GO:0003755">
    <property type="term" value="F:peptidyl-prolyl cis-trans isomerase activity"/>
    <property type="evidence" value="ECO:0007669"/>
    <property type="project" value="UniProtKB-UniRule"/>
</dbReference>
<dbReference type="PROSITE" id="PS00170">
    <property type="entry name" value="CSA_PPIASE_1"/>
    <property type="match status" value="1"/>
</dbReference>
<dbReference type="SUPFAM" id="SSF50891">
    <property type="entry name" value="Cyclophilin-like"/>
    <property type="match status" value="1"/>
</dbReference>
<evidence type="ECO:0000256" key="2">
    <source>
        <dbReference type="ARBA" id="ARBA00007365"/>
    </source>
</evidence>
<dbReference type="PROSITE" id="PS50072">
    <property type="entry name" value="CSA_PPIASE_2"/>
    <property type="match status" value="1"/>
</dbReference>
<dbReference type="EMBL" id="CACRUT010000015">
    <property type="protein sequence ID" value="VYU25784.1"/>
    <property type="molecule type" value="Genomic_DNA"/>
</dbReference>
<accession>A0A6N3DD65</accession>
<sequence>MKKLLLLAILIGMTAFHAQGKIREKRSIVRLETTMGNIRIALNDETPVHRDNFLKLVSEGFYDGTLFHRVVKDFVIQAGDPDSKQAPGGKILGEGGPGYMLAPEIDLPFQYHKRGAVAMAREDDANNPDRLSNGSQFYIVWGKKYRPRELAFAWAGLRGGLYGDFETNREMEQEYLTTGGTPGLDGGYTVFGEVIEGLNVVENIQSTVTDSHNRPQTDIVILHAVVEQKSKKAGATGKRRYSPGLY</sequence>
<keyword evidence="5" id="KW-0732">Signal</keyword>
<comment type="function">
    <text evidence="1 5">PPIases accelerate the folding of proteins. It catalyzes the cis-trans isomerization of proline imidic peptide bonds in oligopeptides.</text>
</comment>
<dbReference type="Gene3D" id="2.40.100.10">
    <property type="entry name" value="Cyclophilin-like"/>
    <property type="match status" value="1"/>
</dbReference>
<evidence type="ECO:0000256" key="4">
    <source>
        <dbReference type="ARBA" id="ARBA00023235"/>
    </source>
</evidence>
<protein>
    <recommendedName>
        <fullName evidence="5">Peptidyl-prolyl cis-trans isomerase</fullName>
        <shortName evidence="5">PPIase</shortName>
        <ecNumber evidence="5">5.2.1.8</ecNumber>
    </recommendedName>
</protein>
<dbReference type="AlphaFoldDB" id="A0A6N3DD65"/>
<evidence type="ECO:0000256" key="5">
    <source>
        <dbReference type="RuleBase" id="RU363019"/>
    </source>
</evidence>
<feature type="domain" description="PPIase cyclophilin-type" evidence="6">
    <location>
        <begin position="25"/>
        <end position="226"/>
    </location>
</feature>
<dbReference type="InterPro" id="IPR044666">
    <property type="entry name" value="Cyclophilin_A-like"/>
</dbReference>
<feature type="signal peptide" evidence="5">
    <location>
        <begin position="1"/>
        <end position="18"/>
    </location>
</feature>
<evidence type="ECO:0000259" key="6">
    <source>
        <dbReference type="PROSITE" id="PS50072"/>
    </source>
</evidence>
<dbReference type="InterPro" id="IPR002130">
    <property type="entry name" value="Cyclophilin-type_PPIase_dom"/>
</dbReference>
<name>A0A6N3DD65_9BACT</name>
<dbReference type="EC" id="5.2.1.8" evidence="5"/>
<gene>
    <name evidence="7" type="ORF">PCLFYP37_02329</name>
</gene>
<evidence type="ECO:0000313" key="7">
    <source>
        <dbReference type="EMBL" id="VYU25784.1"/>
    </source>
</evidence>
<dbReference type="PANTHER" id="PTHR45625">
    <property type="entry name" value="PEPTIDYL-PROLYL CIS-TRANS ISOMERASE-RELATED"/>
    <property type="match status" value="1"/>
</dbReference>
<dbReference type="PIRSF" id="PIRSF001467">
    <property type="entry name" value="Peptidylpro_ismrse"/>
    <property type="match status" value="1"/>
</dbReference>
<keyword evidence="3 5" id="KW-0697">Rotamase</keyword>
<dbReference type="Pfam" id="PF00160">
    <property type="entry name" value="Pro_isomerase"/>
    <property type="match status" value="1"/>
</dbReference>
<dbReference type="GO" id="GO:0006457">
    <property type="term" value="P:protein folding"/>
    <property type="evidence" value="ECO:0007669"/>
    <property type="project" value="InterPro"/>
</dbReference>
<organism evidence="7">
    <name type="scientific">Paraprevotella clara</name>
    <dbReference type="NCBI Taxonomy" id="454154"/>
    <lineage>
        <taxon>Bacteria</taxon>
        <taxon>Pseudomonadati</taxon>
        <taxon>Bacteroidota</taxon>
        <taxon>Bacteroidia</taxon>
        <taxon>Bacteroidales</taxon>
        <taxon>Prevotellaceae</taxon>
        <taxon>Paraprevotella</taxon>
    </lineage>
</organism>
<dbReference type="InterPro" id="IPR024936">
    <property type="entry name" value="Cyclophilin-type_PPIase"/>
</dbReference>
<keyword evidence="4 5" id="KW-0413">Isomerase</keyword>
<dbReference type="InterPro" id="IPR020892">
    <property type="entry name" value="Cyclophilin-type_PPIase_CS"/>
</dbReference>
<dbReference type="InterPro" id="IPR029000">
    <property type="entry name" value="Cyclophilin-like_dom_sf"/>
</dbReference>
<evidence type="ECO:0000256" key="3">
    <source>
        <dbReference type="ARBA" id="ARBA00023110"/>
    </source>
</evidence>
<dbReference type="PRINTS" id="PR00153">
    <property type="entry name" value="CSAPPISMRASE"/>
</dbReference>
<comment type="catalytic activity">
    <reaction evidence="5">
        <text>[protein]-peptidylproline (omega=180) = [protein]-peptidylproline (omega=0)</text>
        <dbReference type="Rhea" id="RHEA:16237"/>
        <dbReference type="Rhea" id="RHEA-COMP:10747"/>
        <dbReference type="Rhea" id="RHEA-COMP:10748"/>
        <dbReference type="ChEBI" id="CHEBI:83833"/>
        <dbReference type="ChEBI" id="CHEBI:83834"/>
        <dbReference type="EC" id="5.2.1.8"/>
    </reaction>
</comment>
<feature type="chain" id="PRO_5027135466" description="Peptidyl-prolyl cis-trans isomerase" evidence="5">
    <location>
        <begin position="19"/>
        <end position="246"/>
    </location>
</feature>
<dbReference type="RefSeq" id="WP_412443043.1">
    <property type="nucleotide sequence ID" value="NZ_CACRUT010000015.1"/>
</dbReference>
<comment type="similarity">
    <text evidence="2 5">Belongs to the cyclophilin-type PPIase family.</text>
</comment>
<evidence type="ECO:0000256" key="1">
    <source>
        <dbReference type="ARBA" id="ARBA00002388"/>
    </source>
</evidence>
<dbReference type="CDD" id="cd00317">
    <property type="entry name" value="cyclophilin"/>
    <property type="match status" value="1"/>
</dbReference>